<organism evidence="1 2">
    <name type="scientific">Ridgeia piscesae</name>
    <name type="common">Tubeworm</name>
    <dbReference type="NCBI Taxonomy" id="27915"/>
    <lineage>
        <taxon>Eukaryota</taxon>
        <taxon>Metazoa</taxon>
        <taxon>Spiralia</taxon>
        <taxon>Lophotrochozoa</taxon>
        <taxon>Annelida</taxon>
        <taxon>Polychaeta</taxon>
        <taxon>Sedentaria</taxon>
        <taxon>Canalipalpata</taxon>
        <taxon>Sabellida</taxon>
        <taxon>Siboglinidae</taxon>
        <taxon>Ridgeia</taxon>
    </lineage>
</organism>
<evidence type="ECO:0000313" key="1">
    <source>
        <dbReference type="EMBL" id="KAK2145351.1"/>
    </source>
</evidence>
<name>A0AAD9J2A0_RIDPI</name>
<reference evidence="1" key="1">
    <citation type="journal article" date="2023" name="Mol. Biol. Evol.">
        <title>Third-Generation Sequencing Reveals the Adaptive Role of the Epigenome in Three Deep-Sea Polychaetes.</title>
        <authorList>
            <person name="Perez M."/>
            <person name="Aroh O."/>
            <person name="Sun Y."/>
            <person name="Lan Y."/>
            <person name="Juniper S.K."/>
            <person name="Young C.R."/>
            <person name="Angers B."/>
            <person name="Qian P.Y."/>
        </authorList>
    </citation>
    <scope>NUCLEOTIDE SEQUENCE</scope>
    <source>
        <strain evidence="1">R07B-5</strain>
    </source>
</reference>
<gene>
    <name evidence="1" type="ORF">NP493_3963g00001</name>
</gene>
<dbReference type="Proteomes" id="UP001209878">
    <property type="component" value="Unassembled WGS sequence"/>
</dbReference>
<proteinExistence type="predicted"/>
<dbReference type="AlphaFoldDB" id="A0AAD9J2A0"/>
<accession>A0AAD9J2A0</accession>
<keyword evidence="2" id="KW-1185">Reference proteome</keyword>
<evidence type="ECO:0000313" key="2">
    <source>
        <dbReference type="Proteomes" id="UP001209878"/>
    </source>
</evidence>
<protein>
    <submittedName>
        <fullName evidence="1">Uncharacterized protein</fullName>
    </submittedName>
</protein>
<sequence>MQRNLCTKLKLQSIRHYFSERCAGGPKSKDFWPTVKPFLSNKGLLKDPVIILSENDNIISNQISVASTLNEFFVNADQDLSSVPIPYDILNHPSIQKITDHIPAPTAFDFSPVTSEIIYTFITKSNSKKPLGSMASLQKS</sequence>
<comment type="caution">
    <text evidence="1">The sequence shown here is derived from an EMBL/GenBank/DDBJ whole genome shotgun (WGS) entry which is preliminary data.</text>
</comment>
<dbReference type="EMBL" id="JAODUO010003950">
    <property type="protein sequence ID" value="KAK2145351.1"/>
    <property type="molecule type" value="Genomic_DNA"/>
</dbReference>